<dbReference type="InterPro" id="IPR014729">
    <property type="entry name" value="Rossmann-like_a/b/a_fold"/>
</dbReference>
<evidence type="ECO:0000313" key="3">
    <source>
        <dbReference type="EMBL" id="HBT49464.1"/>
    </source>
</evidence>
<comment type="similarity">
    <text evidence="2">Belongs to the TmcAL family.</text>
</comment>
<feature type="binding site" evidence="2">
    <location>
        <position position="102"/>
    </location>
    <ligand>
        <name>ATP</name>
        <dbReference type="ChEBI" id="CHEBI:30616"/>
    </ligand>
</feature>
<keyword evidence="2" id="KW-0067">ATP-binding</keyword>
<keyword evidence="3" id="KW-0808">Transferase</keyword>
<dbReference type="InterPro" id="IPR008513">
    <property type="entry name" value="tRNA(Met)_cyd_acetate_ligase"/>
</dbReference>
<dbReference type="NCBIfam" id="NF010191">
    <property type="entry name" value="PRK13670.1"/>
    <property type="match status" value="1"/>
</dbReference>
<keyword evidence="2" id="KW-0963">Cytoplasm</keyword>
<feature type="binding site" evidence="2">
    <location>
        <position position="164"/>
    </location>
    <ligand>
        <name>ATP</name>
        <dbReference type="ChEBI" id="CHEBI:30616"/>
    </ligand>
</feature>
<dbReference type="GO" id="GO:0016740">
    <property type="term" value="F:transferase activity"/>
    <property type="evidence" value="ECO:0007669"/>
    <property type="project" value="UniProtKB-KW"/>
</dbReference>
<dbReference type="PANTHER" id="PTHR37825">
    <property type="entry name" value="TRNA(MET) CYTIDINE ACETATE LIGASE"/>
    <property type="match status" value="1"/>
</dbReference>
<comment type="caution">
    <text evidence="3">The sequence shown here is derived from an EMBL/GenBank/DDBJ whole genome shotgun (WGS) entry which is preliminary data.</text>
</comment>
<dbReference type="SUPFAM" id="SSF52374">
    <property type="entry name" value="Nucleotidylyl transferase"/>
    <property type="match status" value="1"/>
</dbReference>
<comment type="caution">
    <text evidence="2">Lacks conserved residue(s) required for the propagation of feature annotation.</text>
</comment>
<feature type="binding site" evidence="2">
    <location>
        <position position="189"/>
    </location>
    <ligand>
        <name>ATP</name>
        <dbReference type="ChEBI" id="CHEBI:30616"/>
    </ligand>
</feature>
<dbReference type="Pfam" id="PF05636">
    <property type="entry name" value="HIGH_NTase1"/>
    <property type="match status" value="1"/>
</dbReference>
<dbReference type="PANTHER" id="PTHR37825:SF1">
    <property type="entry name" value="TRNA(MET) CYTIDINE ACETATE LIGASE"/>
    <property type="match status" value="1"/>
</dbReference>
<evidence type="ECO:0000256" key="2">
    <source>
        <dbReference type="HAMAP-Rule" id="MF_01539"/>
    </source>
</evidence>
<dbReference type="GO" id="GO:0005524">
    <property type="term" value="F:ATP binding"/>
    <property type="evidence" value="ECO:0007669"/>
    <property type="project" value="UniProtKB-KW"/>
</dbReference>
<keyword evidence="2" id="KW-0694">RNA-binding</keyword>
<dbReference type="RefSeq" id="WP_278429099.1">
    <property type="nucleotide sequence ID" value="NZ_DOLB01000096.1"/>
</dbReference>
<dbReference type="GO" id="GO:0016879">
    <property type="term" value="F:ligase activity, forming carbon-nitrogen bonds"/>
    <property type="evidence" value="ECO:0007669"/>
    <property type="project" value="UniProtKB-UniRule"/>
</dbReference>
<dbReference type="Gene3D" id="3.40.50.620">
    <property type="entry name" value="HUPs"/>
    <property type="match status" value="1"/>
</dbReference>
<keyword evidence="1 2" id="KW-0819">tRNA processing</keyword>
<dbReference type="GO" id="GO:0005737">
    <property type="term" value="C:cytoplasm"/>
    <property type="evidence" value="ECO:0007669"/>
    <property type="project" value="UniProtKB-SubCell"/>
</dbReference>
<sequence length="401" mass="45255">MEALGIIVEYNPLHNGHLYHLEESIKLTKCQYVVAVMSGNFVQRGEPAIVDKWKRAEMALKAGVDLVIELPVVYATSTAENFAYGAVKLLDSLKVIDCIAFGSEEGDLEKLSKIADILLEEPPDYKRALKENLGKGLTFAKARELALVKVTGDESISKTLQTSNNILGIEYLKALKKIKSSIVPFTIKRRGALYTSLKLEGEFASSTSIRKAIKEKGIKAVKNYVPDFTLKILEGAFKEGQGPVYLQDFSPIILYLLRSGHPLENIFDVAEGIDNKIYKAASKTSNIKDLIKLIKSKRYTESRIRHILLHLLLKIDKKLFKEFDGPNYIRVLGFSEKGKTILKEIKKKTELPIITKVAQYKSKIEDSRMFERDLFATDVYTLAYKNFAISKLDFFHPIIKL</sequence>
<dbReference type="GO" id="GO:0006400">
    <property type="term" value="P:tRNA modification"/>
    <property type="evidence" value="ECO:0007669"/>
    <property type="project" value="UniProtKB-UniRule"/>
</dbReference>
<dbReference type="Proteomes" id="UP000264445">
    <property type="component" value="Unassembled WGS sequence"/>
</dbReference>
<dbReference type="EC" id="6.3.4.-" evidence="2"/>
<keyword evidence="2" id="KW-0547">Nucleotide-binding</keyword>
<dbReference type="EMBL" id="DOLB01000096">
    <property type="protein sequence ID" value="HBT49464.1"/>
    <property type="molecule type" value="Genomic_DNA"/>
</dbReference>
<accession>A0A117KWL2</accession>
<keyword evidence="2" id="KW-0436">Ligase</keyword>
<evidence type="ECO:0000256" key="1">
    <source>
        <dbReference type="ARBA" id="ARBA00022694"/>
    </source>
</evidence>
<dbReference type="GO" id="GO:0000049">
    <property type="term" value="F:tRNA binding"/>
    <property type="evidence" value="ECO:0007669"/>
    <property type="project" value="UniProtKB-KW"/>
</dbReference>
<organism evidence="3 4">
    <name type="scientific">Caldanaerobacter subterraneus</name>
    <dbReference type="NCBI Taxonomy" id="911092"/>
    <lineage>
        <taxon>Bacteria</taxon>
        <taxon>Bacillati</taxon>
        <taxon>Bacillota</taxon>
        <taxon>Clostridia</taxon>
        <taxon>Thermoanaerobacterales</taxon>
        <taxon>Thermoanaerobacteraceae</taxon>
        <taxon>Caldanaerobacter</taxon>
    </lineage>
</organism>
<reference evidence="3 4" key="1">
    <citation type="journal article" date="2018" name="Nat. Biotechnol.">
        <title>A standardized bacterial taxonomy based on genome phylogeny substantially revises the tree of life.</title>
        <authorList>
            <person name="Parks D.H."/>
            <person name="Chuvochina M."/>
            <person name="Waite D.W."/>
            <person name="Rinke C."/>
            <person name="Skarshewski A."/>
            <person name="Chaumeil P.A."/>
            <person name="Hugenholtz P."/>
        </authorList>
    </citation>
    <scope>NUCLEOTIDE SEQUENCE [LARGE SCALE GENOMIC DNA]</scope>
    <source>
        <strain evidence="3">UBA12544</strain>
    </source>
</reference>
<keyword evidence="2" id="KW-0820">tRNA-binding</keyword>
<protein>
    <recommendedName>
        <fullName evidence="2">tRNA(Met) cytidine acetate ligase</fullName>
        <ecNumber evidence="2">6.3.4.-</ecNumber>
    </recommendedName>
</protein>
<comment type="subcellular location">
    <subcellularLocation>
        <location evidence="2">Cytoplasm</location>
    </subcellularLocation>
</comment>
<evidence type="ECO:0000313" key="4">
    <source>
        <dbReference type="Proteomes" id="UP000264445"/>
    </source>
</evidence>
<gene>
    <name evidence="2" type="primary">tmcAL</name>
    <name evidence="3" type="ORF">DEA61_06505</name>
</gene>
<dbReference type="HAMAP" id="MF_01539">
    <property type="entry name" value="TmcAL"/>
    <property type="match status" value="1"/>
</dbReference>
<dbReference type="AlphaFoldDB" id="A0A117KWL2"/>
<feature type="binding site" evidence="2">
    <location>
        <begin position="7"/>
        <end position="20"/>
    </location>
    <ligand>
        <name>ATP</name>
        <dbReference type="ChEBI" id="CHEBI:30616"/>
    </ligand>
</feature>
<comment type="function">
    <text evidence="2">Catalyzes the formation of N(4)-acetylcytidine (ac(4)C) at the wobble position of elongator tRNA(Met), using acetate and ATP as substrates. First activates an acetate ion to form acetyladenylate (Ac-AMP) and then transfers the acetyl group to tRNA to form ac(4)C34.</text>
</comment>
<name>A0A117KWL2_9THEO</name>
<comment type="catalytic activity">
    <reaction evidence="2">
        <text>cytidine(34) in elongator tRNA(Met) + acetate + ATP = N(4)-acetylcytidine(34) in elongator tRNA(Met) + AMP + diphosphate</text>
        <dbReference type="Rhea" id="RHEA:58144"/>
        <dbReference type="Rhea" id="RHEA-COMP:10693"/>
        <dbReference type="Rhea" id="RHEA-COMP:10694"/>
        <dbReference type="ChEBI" id="CHEBI:30089"/>
        <dbReference type="ChEBI" id="CHEBI:30616"/>
        <dbReference type="ChEBI" id="CHEBI:33019"/>
        <dbReference type="ChEBI" id="CHEBI:74900"/>
        <dbReference type="ChEBI" id="CHEBI:82748"/>
        <dbReference type="ChEBI" id="CHEBI:456215"/>
    </reaction>
</comment>
<proteinExistence type="inferred from homology"/>